<evidence type="ECO:0000313" key="3">
    <source>
        <dbReference type="Proteomes" id="UP000617426"/>
    </source>
</evidence>
<dbReference type="Proteomes" id="UP000617426">
    <property type="component" value="Unassembled WGS sequence"/>
</dbReference>
<gene>
    <name evidence="2" type="ORF">HD592_001701</name>
</gene>
<dbReference type="RefSeq" id="WP_184453339.1">
    <property type="nucleotide sequence ID" value="NZ_JACHMK010000001.1"/>
</dbReference>
<accession>A0A923IZ99</accession>
<reference evidence="2" key="1">
    <citation type="submission" date="2020-08" db="EMBL/GenBank/DDBJ databases">
        <title>Sequencing the genomes of 1000 actinobacteria strains.</title>
        <authorList>
            <person name="Klenk H.-P."/>
        </authorList>
    </citation>
    <scope>NUCLEOTIDE SEQUENCE</scope>
    <source>
        <strain evidence="2">DSM 10695</strain>
    </source>
</reference>
<protein>
    <recommendedName>
        <fullName evidence="4">Nuclear transport factor 2 family protein</fullName>
    </recommendedName>
</protein>
<organism evidence="2 3">
    <name type="scientific">Schaalia hyovaginalis</name>
    <dbReference type="NCBI Taxonomy" id="29316"/>
    <lineage>
        <taxon>Bacteria</taxon>
        <taxon>Bacillati</taxon>
        <taxon>Actinomycetota</taxon>
        <taxon>Actinomycetes</taxon>
        <taxon>Actinomycetales</taxon>
        <taxon>Actinomycetaceae</taxon>
        <taxon>Schaalia</taxon>
    </lineage>
</organism>
<proteinExistence type="predicted"/>
<comment type="caution">
    <text evidence="2">The sequence shown here is derived from an EMBL/GenBank/DDBJ whole genome shotgun (WGS) entry which is preliminary data.</text>
</comment>
<feature type="chain" id="PRO_5036688741" description="Nuclear transport factor 2 family protein" evidence="1">
    <location>
        <begin position="30"/>
        <end position="141"/>
    </location>
</feature>
<dbReference type="AlphaFoldDB" id="A0A923IZ99"/>
<keyword evidence="3" id="KW-1185">Reference proteome</keyword>
<evidence type="ECO:0000256" key="1">
    <source>
        <dbReference type="SAM" id="SignalP"/>
    </source>
</evidence>
<feature type="signal peptide" evidence="1">
    <location>
        <begin position="1"/>
        <end position="29"/>
    </location>
</feature>
<evidence type="ECO:0000313" key="2">
    <source>
        <dbReference type="EMBL" id="MBB6335136.1"/>
    </source>
</evidence>
<evidence type="ECO:0008006" key="4">
    <source>
        <dbReference type="Google" id="ProtNLM"/>
    </source>
</evidence>
<keyword evidence="1" id="KW-0732">Signal</keyword>
<dbReference type="PROSITE" id="PS51257">
    <property type="entry name" value="PROKAR_LIPOPROTEIN"/>
    <property type="match status" value="1"/>
</dbReference>
<dbReference type="EMBL" id="JACHMK010000001">
    <property type="protein sequence ID" value="MBB6335136.1"/>
    <property type="molecule type" value="Genomic_DNA"/>
</dbReference>
<name>A0A923IZ99_9ACTO</name>
<sequence>MSRKFSALFAAAGLAIAACLAGCAHEPTAADKTPEGVEVAVRETYDMVRNGPVLKETWEKYCADYITEASRSLVTICEHPYDDSGAARDEIIRISNIQIVDDHASVDVDVQQHLYPGHFQTWHEEFEWEEGRWKRVATGQY</sequence>